<sequence length="310" mass="35182">MKKIRQFFNESRDQAVPFALPALKSYKQNMLFPEDAKQIKGMDLPLSDIPEEEVQPRSKTSNFRGRSQPSSTPLKGISPNRPLRKPLSNNPISKKTLVPMKKPSLHRPIGDLHQKSPGRSQKLPTRDKKPILKPQSTLEKFPNILEEPSKPPELFTKLLSQFNKPKSIEEPSQPSRSSTRTPTKTIPKKPIKPMSARPLMRSVDSEIKHKIPMSVRGHENGSKSISSIKSLGHPKFARILHTDIISLKNETSGSTYKADLKHEQSDIRDQRHSAARSVSRKRPKKKKGYSFFDFDIGPFKMSDLSIYPLL</sequence>
<gene>
    <name evidence="2" type="ORF">SteCoe_28837</name>
</gene>
<evidence type="ECO:0000313" key="2">
    <source>
        <dbReference type="EMBL" id="OMJ72668.1"/>
    </source>
</evidence>
<feature type="compositionally biased region" description="Low complexity" evidence="1">
    <location>
        <begin position="171"/>
        <end position="185"/>
    </location>
</feature>
<dbReference type="EMBL" id="MPUH01000882">
    <property type="protein sequence ID" value="OMJ72668.1"/>
    <property type="molecule type" value="Genomic_DNA"/>
</dbReference>
<organism evidence="2 3">
    <name type="scientific">Stentor coeruleus</name>
    <dbReference type="NCBI Taxonomy" id="5963"/>
    <lineage>
        <taxon>Eukaryota</taxon>
        <taxon>Sar</taxon>
        <taxon>Alveolata</taxon>
        <taxon>Ciliophora</taxon>
        <taxon>Postciliodesmatophora</taxon>
        <taxon>Heterotrichea</taxon>
        <taxon>Heterotrichida</taxon>
        <taxon>Stentoridae</taxon>
        <taxon>Stentor</taxon>
    </lineage>
</organism>
<dbReference type="Proteomes" id="UP000187209">
    <property type="component" value="Unassembled WGS sequence"/>
</dbReference>
<accession>A0A1R2B7B6</accession>
<feature type="compositionally biased region" description="Basic residues" evidence="1">
    <location>
        <begin position="278"/>
        <end position="288"/>
    </location>
</feature>
<name>A0A1R2B7B6_9CILI</name>
<proteinExistence type="predicted"/>
<feature type="region of interest" description="Disordered" evidence="1">
    <location>
        <begin position="42"/>
        <end position="192"/>
    </location>
</feature>
<protein>
    <submittedName>
        <fullName evidence="2">Uncharacterized protein</fullName>
    </submittedName>
</protein>
<reference evidence="2 3" key="1">
    <citation type="submission" date="2016-11" db="EMBL/GenBank/DDBJ databases">
        <title>The macronuclear genome of Stentor coeruleus: a giant cell with tiny introns.</title>
        <authorList>
            <person name="Slabodnick M."/>
            <person name="Ruby J.G."/>
            <person name="Reiff S.B."/>
            <person name="Swart E.C."/>
            <person name="Gosai S."/>
            <person name="Prabakaran S."/>
            <person name="Witkowska E."/>
            <person name="Larue G.E."/>
            <person name="Fisher S."/>
            <person name="Freeman R.M."/>
            <person name="Gunawardena J."/>
            <person name="Chu W."/>
            <person name="Stover N.A."/>
            <person name="Gregory B.D."/>
            <person name="Nowacki M."/>
            <person name="Derisi J."/>
            <person name="Roy S.W."/>
            <person name="Marshall W.F."/>
            <person name="Sood P."/>
        </authorList>
    </citation>
    <scope>NUCLEOTIDE SEQUENCE [LARGE SCALE GENOMIC DNA]</scope>
    <source>
        <strain evidence="2">WM001</strain>
    </source>
</reference>
<feature type="compositionally biased region" description="Basic and acidic residues" evidence="1">
    <location>
        <begin position="258"/>
        <end position="272"/>
    </location>
</feature>
<dbReference type="AlphaFoldDB" id="A0A1R2B7B6"/>
<feature type="region of interest" description="Disordered" evidence="1">
    <location>
        <begin position="254"/>
        <end position="290"/>
    </location>
</feature>
<comment type="caution">
    <text evidence="2">The sequence shown here is derived from an EMBL/GenBank/DDBJ whole genome shotgun (WGS) entry which is preliminary data.</text>
</comment>
<evidence type="ECO:0000313" key="3">
    <source>
        <dbReference type="Proteomes" id="UP000187209"/>
    </source>
</evidence>
<feature type="compositionally biased region" description="Polar residues" evidence="1">
    <location>
        <begin position="57"/>
        <end position="73"/>
    </location>
</feature>
<keyword evidence="3" id="KW-1185">Reference proteome</keyword>
<evidence type="ECO:0000256" key="1">
    <source>
        <dbReference type="SAM" id="MobiDB-lite"/>
    </source>
</evidence>